<evidence type="ECO:0000313" key="2">
    <source>
        <dbReference type="EMBL" id="KAK2114150.1"/>
    </source>
</evidence>
<gene>
    <name evidence="2" type="ORF">P7K49_008416</name>
</gene>
<protein>
    <submittedName>
        <fullName evidence="2">Uncharacterized protein</fullName>
    </submittedName>
</protein>
<reference evidence="2 3" key="1">
    <citation type="submission" date="2023-05" db="EMBL/GenBank/DDBJ databases">
        <title>B98-5 Cell Line De Novo Hybrid Assembly: An Optical Mapping Approach.</title>
        <authorList>
            <person name="Kananen K."/>
            <person name="Auerbach J.A."/>
            <person name="Kautto E."/>
            <person name="Blachly J.S."/>
        </authorList>
    </citation>
    <scope>NUCLEOTIDE SEQUENCE [LARGE SCALE GENOMIC DNA]</scope>
    <source>
        <strain evidence="2">B95-8</strain>
        <tissue evidence="2">Cell line</tissue>
    </source>
</reference>
<name>A0ABQ9VYF0_SAGOE</name>
<feature type="region of interest" description="Disordered" evidence="1">
    <location>
        <begin position="1"/>
        <end position="55"/>
    </location>
</feature>
<evidence type="ECO:0000313" key="3">
    <source>
        <dbReference type="Proteomes" id="UP001266305"/>
    </source>
</evidence>
<feature type="non-terminal residue" evidence="2">
    <location>
        <position position="55"/>
    </location>
</feature>
<comment type="caution">
    <text evidence="2">The sequence shown here is derived from an EMBL/GenBank/DDBJ whole genome shotgun (WGS) entry which is preliminary data.</text>
</comment>
<sequence>CNRAGRGGSHRGVARAAGLRESGTLSGTVRSQKRPLNSTFWAKPRTPDKGASGVM</sequence>
<feature type="non-terminal residue" evidence="2">
    <location>
        <position position="1"/>
    </location>
</feature>
<dbReference type="EMBL" id="JASSZA010000004">
    <property type="protein sequence ID" value="KAK2114150.1"/>
    <property type="molecule type" value="Genomic_DNA"/>
</dbReference>
<accession>A0ABQ9VYF0</accession>
<feature type="compositionally biased region" description="Polar residues" evidence="1">
    <location>
        <begin position="23"/>
        <end position="40"/>
    </location>
</feature>
<keyword evidence="3" id="KW-1185">Reference proteome</keyword>
<organism evidence="2 3">
    <name type="scientific">Saguinus oedipus</name>
    <name type="common">Cotton-top tamarin</name>
    <name type="synonym">Oedipomidas oedipus</name>
    <dbReference type="NCBI Taxonomy" id="9490"/>
    <lineage>
        <taxon>Eukaryota</taxon>
        <taxon>Metazoa</taxon>
        <taxon>Chordata</taxon>
        <taxon>Craniata</taxon>
        <taxon>Vertebrata</taxon>
        <taxon>Euteleostomi</taxon>
        <taxon>Mammalia</taxon>
        <taxon>Eutheria</taxon>
        <taxon>Euarchontoglires</taxon>
        <taxon>Primates</taxon>
        <taxon>Haplorrhini</taxon>
        <taxon>Platyrrhini</taxon>
        <taxon>Cebidae</taxon>
        <taxon>Callitrichinae</taxon>
        <taxon>Saguinus</taxon>
    </lineage>
</organism>
<dbReference type="Proteomes" id="UP001266305">
    <property type="component" value="Unassembled WGS sequence"/>
</dbReference>
<evidence type="ECO:0000256" key="1">
    <source>
        <dbReference type="SAM" id="MobiDB-lite"/>
    </source>
</evidence>
<proteinExistence type="predicted"/>